<dbReference type="RefSeq" id="WP_344698796.1">
    <property type="nucleotide sequence ID" value="NZ_BAABBM010000001.1"/>
</dbReference>
<feature type="region of interest" description="Disordered" evidence="1">
    <location>
        <begin position="354"/>
        <end position="374"/>
    </location>
</feature>
<keyword evidence="3" id="KW-1185">Reference proteome</keyword>
<dbReference type="Proteomes" id="UP001500827">
    <property type="component" value="Unassembled WGS sequence"/>
</dbReference>
<name>A0ABP7L659_9SPHN</name>
<comment type="caution">
    <text evidence="2">The sequence shown here is derived from an EMBL/GenBank/DDBJ whole genome shotgun (WGS) entry which is preliminary data.</text>
</comment>
<evidence type="ECO:0008006" key="4">
    <source>
        <dbReference type="Google" id="ProtNLM"/>
    </source>
</evidence>
<feature type="compositionally biased region" description="Low complexity" evidence="1">
    <location>
        <begin position="1241"/>
        <end position="1252"/>
    </location>
</feature>
<sequence length="1343" mass="145481">MTRTQQVIWTPLPNGLSSDGKKLRISVLVSPRLVTDNGADEPLKAFPDFLNWADRISRARFAIEFAGLTVRAELETAPEPDVYARLFGPATVVRSHRFEDKRSTSVLTSPSLALASDLAELYGDVSAAASDELPSRLFWHQKIGNVGKTGDASPEILLRMLRARRSGERGLAPLDATVTGRFALHDVYNSPLSARTTARRAKSYDPTEDVVWETNELAPLPDPAQYRDIIDFHRMVGMLSQHPPILLATGFRVDLTVDRNALPATATDRLVLNVRWPHGDEVQTLPDSTPGVQTVLDRNRFMPAPRAANDPLVVDGFARLGARAGPIEVDVNGSVLKVRQFAINIANTPGRELERGNGSIADLDPAGPEPDRAGAPALRSGGLTLADDLRGEALETAFDAAASLQSQHASSAPITLYQEDLLRGLRAEVADGDGPWQSLCRRTSLYHFVSDGSTRQIADNEGVIRVGAGGSADGSIPDVLKVDAAIFSWSGWSLVAPRPGRAIDTSDRVADAESLSPPGLPLEVEHQAQPGSLPSLRFGRRYRVRLRAVDLAGNGRAWDKNAKSPAGVETAPTIYRRFEPIEAPIVAMVGPPTMPPPSLGEGLSVLAIRSLNSTEPDNEVPTTEQSERHLVPPAGSQRLAELHGMLDVDGKLDPASFTLLATRDRELGSISTDKSEDQLPVGPVTFELPYLPDPLAHSCVVRVAGFGKTPPIETRVPLYRSGKTWPDASAFRVQLVEGANEVTFNATTRVLTVALRKGEHVRARVSHALNDDDLPLMGVLQWGFERCAPAARGALQKRALGGHDWMLTPWRDLDLVHAVQRPLVRPAIEQLQISRPLASTKADLAFSTPIDTLSTERLDVSATWLDPRDDPEEPAPQWIAGSGHAARLKLARLSAPGFAPPGHKSFGKGDDAQQVFADTRYRRVGYLLTATTRFTSFLPDPLRDPDHWSDLTVTSEETVGFVPNSAPPPAPDIVYVIPTFGWTRRSVSGEQRSYRDGGGLRVYLRRPWLVTGAMEMLAVVLPPGGLAEADVDERLNKLVTRWGSDPTVPGAGLLHGSPTRGQFGLAVTSGPIARERLDTVFPPAEGELPPGPFHVTDLPLPGAPAGTRVDVAPHLVAYDPDRELWFADIVVDAGAQAMPLIQLALARYQPISSEGAHLSSAVRCEVLQLTNDRLAIVTRKGARTYRVTLYGEALATGLSRARFSPVELIVEQLGAGDDEDFGWHALTGIKLRDAAPPPRRPSGSTRAAAAARPSAAAVAATRSMLLNRDYAGLLKDRSAISALMMPEIIDKELVLPRSPGLGERFRLVISEHEPRSQSSGHKILEEETGLPRTTYLEMFPLDE</sequence>
<evidence type="ECO:0000256" key="1">
    <source>
        <dbReference type="SAM" id="MobiDB-lite"/>
    </source>
</evidence>
<organism evidence="2 3">
    <name type="scientific">Sphingomonas limnosediminicola</name>
    <dbReference type="NCBI Taxonomy" id="940133"/>
    <lineage>
        <taxon>Bacteria</taxon>
        <taxon>Pseudomonadati</taxon>
        <taxon>Pseudomonadota</taxon>
        <taxon>Alphaproteobacteria</taxon>
        <taxon>Sphingomonadales</taxon>
        <taxon>Sphingomonadaceae</taxon>
        <taxon>Sphingomonas</taxon>
    </lineage>
</organism>
<feature type="region of interest" description="Disordered" evidence="1">
    <location>
        <begin position="1232"/>
        <end position="1252"/>
    </location>
</feature>
<dbReference type="EMBL" id="BAABBM010000001">
    <property type="protein sequence ID" value="GAA3894709.1"/>
    <property type="molecule type" value="Genomic_DNA"/>
</dbReference>
<reference evidence="3" key="1">
    <citation type="journal article" date="2019" name="Int. J. Syst. Evol. Microbiol.">
        <title>The Global Catalogue of Microorganisms (GCM) 10K type strain sequencing project: providing services to taxonomists for standard genome sequencing and annotation.</title>
        <authorList>
            <consortium name="The Broad Institute Genomics Platform"/>
            <consortium name="The Broad Institute Genome Sequencing Center for Infectious Disease"/>
            <person name="Wu L."/>
            <person name="Ma J."/>
        </authorList>
    </citation>
    <scope>NUCLEOTIDE SEQUENCE [LARGE SCALE GENOMIC DNA]</scope>
    <source>
        <strain evidence="3">JCM 17543</strain>
    </source>
</reference>
<evidence type="ECO:0000313" key="3">
    <source>
        <dbReference type="Proteomes" id="UP001500827"/>
    </source>
</evidence>
<evidence type="ECO:0000313" key="2">
    <source>
        <dbReference type="EMBL" id="GAA3894709.1"/>
    </source>
</evidence>
<protein>
    <recommendedName>
        <fullName evidence="4">Baseplate protein J-like domain-containing protein</fullName>
    </recommendedName>
</protein>
<proteinExistence type="predicted"/>
<accession>A0ABP7L659</accession>
<gene>
    <name evidence="2" type="ORF">GCM10022276_12300</name>
</gene>